<gene>
    <name evidence="3" type="ORF">FuraDRAFT_3075</name>
</gene>
<feature type="region of interest" description="Disordered" evidence="1">
    <location>
        <begin position="170"/>
        <end position="203"/>
    </location>
</feature>
<evidence type="ECO:0000256" key="2">
    <source>
        <dbReference type="SAM" id="Phobius"/>
    </source>
</evidence>
<organism evidence="3 4">
    <name type="scientific">Pseudogulbenkiania ferrooxidans 2002</name>
    <dbReference type="NCBI Taxonomy" id="279714"/>
    <lineage>
        <taxon>Bacteria</taxon>
        <taxon>Pseudomonadati</taxon>
        <taxon>Pseudomonadota</taxon>
        <taxon>Betaproteobacteria</taxon>
        <taxon>Neisseriales</taxon>
        <taxon>Chromobacteriaceae</taxon>
        <taxon>Pseudogulbenkiania</taxon>
    </lineage>
</organism>
<reference evidence="3 4" key="1">
    <citation type="submission" date="2009-02" db="EMBL/GenBank/DDBJ databases">
        <title>Sequencing of the draft genome and assembly of Lutiella nitroferrum 2002.</title>
        <authorList>
            <consortium name="US DOE Joint Genome Institute (JGI-PGF)"/>
            <person name="Lucas S."/>
            <person name="Copeland A."/>
            <person name="Lapidus A."/>
            <person name="Glavina del Rio T."/>
            <person name="Tice H."/>
            <person name="Bruce D."/>
            <person name="Goodwin L."/>
            <person name="Pitluck S."/>
            <person name="Larimer F."/>
            <person name="Land M.L."/>
            <person name="Hauser L."/>
            <person name="Coates J.D."/>
        </authorList>
    </citation>
    <scope>NUCLEOTIDE SEQUENCE [LARGE SCALE GENOMIC DNA]</scope>
    <source>
        <strain evidence="3 4">2002</strain>
    </source>
</reference>
<keyword evidence="2" id="KW-0472">Membrane</keyword>
<protein>
    <recommendedName>
        <fullName evidence="5">Type II secretion system protein</fullName>
    </recommendedName>
</protein>
<name>B9Z6A8_9NEIS</name>
<evidence type="ECO:0000256" key="1">
    <source>
        <dbReference type="SAM" id="MobiDB-lite"/>
    </source>
</evidence>
<proteinExistence type="predicted"/>
<feature type="transmembrane region" description="Helical" evidence="2">
    <location>
        <begin position="25"/>
        <end position="48"/>
    </location>
</feature>
<sequence>MAQGWPKNGSRAWGRGTAGRHQSGFTYLGVLMLVAIMGALLAATGEVWSTVIRRQKEQQLLFVGHQFRDAIRQYYERSPGGVKRYPRTLDDLLLDKRYPTTQRYLRKIYFDPMTGKQEWGLLKAPDEGIAGVYSLARGTPIKVDNFAAPDAAFKGAPRYSRWQFSYQLVQPGSANGSQNTPSTSDAQDSEDTADDQTQAPAVQ</sequence>
<accession>B9Z6A8</accession>
<dbReference type="AlphaFoldDB" id="B9Z6A8"/>
<dbReference type="EMBL" id="ACIS01000008">
    <property type="protein sequence ID" value="EEG07752.1"/>
    <property type="molecule type" value="Genomic_DNA"/>
</dbReference>
<evidence type="ECO:0000313" key="4">
    <source>
        <dbReference type="Proteomes" id="UP000003165"/>
    </source>
</evidence>
<dbReference type="eggNOG" id="COG2165">
    <property type="taxonomic scope" value="Bacteria"/>
</dbReference>
<comment type="caution">
    <text evidence="3">The sequence shown here is derived from an EMBL/GenBank/DDBJ whole genome shotgun (WGS) entry which is preliminary data.</text>
</comment>
<feature type="compositionally biased region" description="Polar residues" evidence="1">
    <location>
        <begin position="170"/>
        <end position="186"/>
    </location>
</feature>
<evidence type="ECO:0000313" key="3">
    <source>
        <dbReference type="EMBL" id="EEG07752.1"/>
    </source>
</evidence>
<dbReference type="Proteomes" id="UP000003165">
    <property type="component" value="Unassembled WGS sequence"/>
</dbReference>
<keyword evidence="2" id="KW-1133">Transmembrane helix</keyword>
<keyword evidence="2" id="KW-0812">Transmembrane</keyword>
<keyword evidence="4" id="KW-1185">Reference proteome</keyword>
<evidence type="ECO:0008006" key="5">
    <source>
        <dbReference type="Google" id="ProtNLM"/>
    </source>
</evidence>